<comment type="caution">
    <text evidence="9">The sequence shown here is derived from an EMBL/GenBank/DDBJ whole genome shotgun (WGS) entry which is preliminary data.</text>
</comment>
<evidence type="ECO:0000259" key="8">
    <source>
        <dbReference type="PROSITE" id="PS50850"/>
    </source>
</evidence>
<name>A0ABW5PIB6_9BACL</name>
<feature type="domain" description="Major facilitator superfamily (MFS) profile" evidence="8">
    <location>
        <begin position="33"/>
        <end position="415"/>
    </location>
</feature>
<evidence type="ECO:0000256" key="5">
    <source>
        <dbReference type="ARBA" id="ARBA00023136"/>
    </source>
</evidence>
<dbReference type="RefSeq" id="WP_377606467.1">
    <property type="nucleotide sequence ID" value="NZ_JBHUME010000015.1"/>
</dbReference>
<keyword evidence="2" id="KW-0813">Transport</keyword>
<dbReference type="InterPro" id="IPR036259">
    <property type="entry name" value="MFS_trans_sf"/>
</dbReference>
<feature type="transmembrane region" description="Helical" evidence="7">
    <location>
        <begin position="186"/>
        <end position="209"/>
    </location>
</feature>
<feature type="transmembrane region" description="Helical" evidence="7">
    <location>
        <begin position="304"/>
        <end position="320"/>
    </location>
</feature>
<feature type="transmembrane region" description="Helical" evidence="7">
    <location>
        <begin position="98"/>
        <end position="116"/>
    </location>
</feature>
<dbReference type="Proteomes" id="UP001597541">
    <property type="component" value="Unassembled WGS sequence"/>
</dbReference>
<evidence type="ECO:0000313" key="9">
    <source>
        <dbReference type="EMBL" id="MFD2615008.1"/>
    </source>
</evidence>
<dbReference type="InterPro" id="IPR011701">
    <property type="entry name" value="MFS"/>
</dbReference>
<gene>
    <name evidence="9" type="ORF">ACFSUF_21560</name>
</gene>
<feature type="transmembrane region" description="Helical" evidence="7">
    <location>
        <begin position="241"/>
        <end position="265"/>
    </location>
</feature>
<dbReference type="PROSITE" id="PS00216">
    <property type="entry name" value="SUGAR_TRANSPORT_1"/>
    <property type="match status" value="1"/>
</dbReference>
<keyword evidence="10" id="KW-1185">Reference proteome</keyword>
<evidence type="ECO:0000256" key="2">
    <source>
        <dbReference type="ARBA" id="ARBA00022448"/>
    </source>
</evidence>
<feature type="transmembrane region" description="Helical" evidence="7">
    <location>
        <begin position="122"/>
        <end position="138"/>
    </location>
</feature>
<keyword evidence="5 7" id="KW-0472">Membrane</keyword>
<dbReference type="Pfam" id="PF07690">
    <property type="entry name" value="MFS_1"/>
    <property type="match status" value="1"/>
</dbReference>
<dbReference type="PANTHER" id="PTHR43129">
    <property type="entry name" value="FOSMIDOMYCIN RESISTANCE PROTEIN"/>
    <property type="match status" value="1"/>
</dbReference>
<organism evidence="9 10">
    <name type="scientific">Paenibacillus gansuensis</name>
    <dbReference type="NCBI Taxonomy" id="306542"/>
    <lineage>
        <taxon>Bacteria</taxon>
        <taxon>Bacillati</taxon>
        <taxon>Bacillota</taxon>
        <taxon>Bacilli</taxon>
        <taxon>Bacillales</taxon>
        <taxon>Paenibacillaceae</taxon>
        <taxon>Paenibacillus</taxon>
    </lineage>
</organism>
<dbReference type="PANTHER" id="PTHR43129:SF1">
    <property type="entry name" value="FOSMIDOMYCIN RESISTANCE PROTEIN"/>
    <property type="match status" value="1"/>
</dbReference>
<dbReference type="SUPFAM" id="SSF103473">
    <property type="entry name" value="MFS general substrate transporter"/>
    <property type="match status" value="1"/>
</dbReference>
<feature type="transmembrane region" description="Helical" evidence="7">
    <location>
        <begin position="64"/>
        <end position="86"/>
    </location>
</feature>
<evidence type="ECO:0000256" key="6">
    <source>
        <dbReference type="SAM" id="MobiDB-lite"/>
    </source>
</evidence>
<keyword evidence="3 7" id="KW-0812">Transmembrane</keyword>
<feature type="transmembrane region" description="Helical" evidence="7">
    <location>
        <begin position="389"/>
        <end position="409"/>
    </location>
</feature>
<dbReference type="InterPro" id="IPR005829">
    <property type="entry name" value="Sugar_transporter_CS"/>
</dbReference>
<feature type="compositionally biased region" description="Low complexity" evidence="6">
    <location>
        <begin position="1"/>
        <end position="14"/>
    </location>
</feature>
<feature type="region of interest" description="Disordered" evidence="6">
    <location>
        <begin position="1"/>
        <end position="22"/>
    </location>
</feature>
<protein>
    <submittedName>
        <fullName evidence="9">MFS transporter</fullName>
    </submittedName>
</protein>
<accession>A0ABW5PIB6</accession>
<sequence>MSSVPSAPAPAAQPLGAGTGSQPNSAAVTVFSVLFAISFVHLMNDTIQAVVPAMYPLLHDSLKLSFAQIGYIGFTLNITSSLLQPLIGAYTDRRPMPYMLPIGTLFSLAGVVGIAYAGNYPLILLCAALIGIGSAIMHPESSRVAYMAAGPRRGLAQSIFQTGGNLGQSMAPLITAYLLYPLGVEGAAWLGLAAVTAFVLQSYVARWYAGSLERRLTKKRAVTSSFGETLSRRRVWISMGLLVLLLFSKNFYLSSMNGFYTFYLIDKFGLSVKESQFFLFALLASGIFGVFLGGPLADRFGRRNMILFSIFGTAPFSIALPYLGLAGATICCIFTGLILFSAFSVIIVYAQELMPGKVGMVSGLFFGLSFGLGGLGSALLGNLADATSIQFVFQVTSYLPLIGAVAFFLPPDRKAAAV</sequence>
<reference evidence="10" key="1">
    <citation type="journal article" date="2019" name="Int. J. Syst. Evol. Microbiol.">
        <title>The Global Catalogue of Microorganisms (GCM) 10K type strain sequencing project: providing services to taxonomists for standard genome sequencing and annotation.</title>
        <authorList>
            <consortium name="The Broad Institute Genomics Platform"/>
            <consortium name="The Broad Institute Genome Sequencing Center for Infectious Disease"/>
            <person name="Wu L."/>
            <person name="Ma J."/>
        </authorList>
    </citation>
    <scope>NUCLEOTIDE SEQUENCE [LARGE SCALE GENOMIC DNA]</scope>
    <source>
        <strain evidence="10">KCTC 3950</strain>
    </source>
</reference>
<evidence type="ECO:0000256" key="3">
    <source>
        <dbReference type="ARBA" id="ARBA00022692"/>
    </source>
</evidence>
<feature type="transmembrane region" description="Helical" evidence="7">
    <location>
        <begin position="361"/>
        <end position="383"/>
    </location>
</feature>
<feature type="transmembrane region" description="Helical" evidence="7">
    <location>
        <begin position="26"/>
        <end position="44"/>
    </location>
</feature>
<proteinExistence type="predicted"/>
<dbReference type="InterPro" id="IPR020846">
    <property type="entry name" value="MFS_dom"/>
</dbReference>
<comment type="subcellular location">
    <subcellularLocation>
        <location evidence="1">Cell membrane</location>
        <topology evidence="1">Multi-pass membrane protein</topology>
    </subcellularLocation>
</comment>
<keyword evidence="4 7" id="KW-1133">Transmembrane helix</keyword>
<dbReference type="PROSITE" id="PS50850">
    <property type="entry name" value="MFS"/>
    <property type="match status" value="1"/>
</dbReference>
<evidence type="ECO:0000256" key="4">
    <source>
        <dbReference type="ARBA" id="ARBA00022989"/>
    </source>
</evidence>
<feature type="transmembrane region" description="Helical" evidence="7">
    <location>
        <begin position="326"/>
        <end position="349"/>
    </location>
</feature>
<feature type="transmembrane region" description="Helical" evidence="7">
    <location>
        <begin position="277"/>
        <end position="297"/>
    </location>
</feature>
<evidence type="ECO:0000256" key="7">
    <source>
        <dbReference type="SAM" id="Phobius"/>
    </source>
</evidence>
<evidence type="ECO:0000256" key="1">
    <source>
        <dbReference type="ARBA" id="ARBA00004651"/>
    </source>
</evidence>
<evidence type="ECO:0000313" key="10">
    <source>
        <dbReference type="Proteomes" id="UP001597541"/>
    </source>
</evidence>
<dbReference type="Gene3D" id="1.20.1250.20">
    <property type="entry name" value="MFS general substrate transporter like domains"/>
    <property type="match status" value="2"/>
</dbReference>
<dbReference type="CDD" id="cd17478">
    <property type="entry name" value="MFS_FsR"/>
    <property type="match status" value="1"/>
</dbReference>
<dbReference type="EMBL" id="JBHUME010000015">
    <property type="protein sequence ID" value="MFD2615008.1"/>
    <property type="molecule type" value="Genomic_DNA"/>
</dbReference>